<evidence type="ECO:0000313" key="2">
    <source>
        <dbReference type="EMBL" id="MDO1537038.1"/>
    </source>
</evidence>
<gene>
    <name evidence="2" type="ORF">Q2T77_32705</name>
</gene>
<dbReference type="EMBL" id="JAUKVY010000034">
    <property type="protein sequence ID" value="MDO1537038.1"/>
    <property type="molecule type" value="Genomic_DNA"/>
</dbReference>
<organism evidence="2 3">
    <name type="scientific">Variovorax ginsengisoli</name>
    <dbReference type="NCBI Taxonomy" id="363844"/>
    <lineage>
        <taxon>Bacteria</taxon>
        <taxon>Pseudomonadati</taxon>
        <taxon>Pseudomonadota</taxon>
        <taxon>Betaproteobacteria</taxon>
        <taxon>Burkholderiales</taxon>
        <taxon>Comamonadaceae</taxon>
        <taxon>Variovorax</taxon>
    </lineage>
</organism>
<dbReference type="Proteomes" id="UP001169027">
    <property type="component" value="Unassembled WGS sequence"/>
</dbReference>
<comment type="caution">
    <text evidence="2">The sequence shown here is derived from an EMBL/GenBank/DDBJ whole genome shotgun (WGS) entry which is preliminary data.</text>
</comment>
<evidence type="ECO:0000313" key="3">
    <source>
        <dbReference type="Proteomes" id="UP001169027"/>
    </source>
</evidence>
<proteinExistence type="predicted"/>
<protein>
    <submittedName>
        <fullName evidence="2">Uncharacterized protein</fullName>
    </submittedName>
</protein>
<feature type="region of interest" description="Disordered" evidence="1">
    <location>
        <begin position="51"/>
        <end position="93"/>
    </location>
</feature>
<evidence type="ECO:0000256" key="1">
    <source>
        <dbReference type="SAM" id="MobiDB-lite"/>
    </source>
</evidence>
<keyword evidence="3" id="KW-1185">Reference proteome</keyword>
<dbReference type="RefSeq" id="WP_301815290.1">
    <property type="nucleotide sequence ID" value="NZ_JAUJZH010000034.1"/>
</dbReference>
<reference evidence="2" key="1">
    <citation type="submission" date="2023-06" db="EMBL/GenBank/DDBJ databases">
        <authorList>
            <person name="Jiang Y."/>
            <person name="Liu Q."/>
        </authorList>
    </citation>
    <scope>NUCLEOTIDE SEQUENCE</scope>
    <source>
        <strain evidence="2">CGMCC 1.12090</strain>
    </source>
</reference>
<accession>A0ABT8SDW8</accession>
<sequence>MKRILFTSAWFETDHTGTSHARFEAGKDYPADDAEAKRCVARGIAEEVDVADEPAAAPNVTTDAPATEAAEPAAEAPAAEPAPAPAPATRAKK</sequence>
<feature type="compositionally biased region" description="Low complexity" evidence="1">
    <location>
        <begin position="53"/>
        <end position="79"/>
    </location>
</feature>
<name>A0ABT8SDW8_9BURK</name>